<dbReference type="GO" id="GO:0003677">
    <property type="term" value="F:DNA binding"/>
    <property type="evidence" value="ECO:0007669"/>
    <property type="project" value="UniProtKB-KW"/>
</dbReference>
<dbReference type="GO" id="GO:0005737">
    <property type="term" value="C:cytoplasm"/>
    <property type="evidence" value="ECO:0007669"/>
    <property type="project" value="UniProtKB-SubCell"/>
</dbReference>
<evidence type="ECO:0000256" key="12">
    <source>
        <dbReference type="ARBA" id="ARBA00039316"/>
    </source>
</evidence>
<protein>
    <recommendedName>
        <fullName evidence="12">UvrABC system protein A</fullName>
    </recommendedName>
    <alternativeName>
        <fullName evidence="13">Excinuclease ABC subunit A</fullName>
    </alternativeName>
</protein>
<evidence type="ECO:0000259" key="15">
    <source>
        <dbReference type="PROSITE" id="PS50893"/>
    </source>
</evidence>
<dbReference type="PANTHER" id="PTHR43152">
    <property type="entry name" value="UVRABC SYSTEM PROTEIN A"/>
    <property type="match status" value="1"/>
</dbReference>
<dbReference type="GO" id="GO:0004518">
    <property type="term" value="F:nuclease activity"/>
    <property type="evidence" value="ECO:0007669"/>
    <property type="project" value="UniProtKB-KW"/>
</dbReference>
<comment type="similarity">
    <text evidence="11">Belongs to the ABC transporter superfamily. UvrA family.</text>
</comment>
<accession>A0A4R6UKE9</accession>
<keyword evidence="3" id="KW-0677">Repeat</keyword>
<dbReference type="Gene3D" id="1.20.1580.10">
    <property type="entry name" value="ABC transporter ATPase like domain"/>
    <property type="match status" value="2"/>
</dbReference>
<keyword evidence="4" id="KW-0547">Nucleotide-binding</keyword>
<dbReference type="InterPro" id="IPR003439">
    <property type="entry name" value="ABC_transporter-like_ATP-bd"/>
</dbReference>
<keyword evidence="10" id="KW-0234">DNA repair</keyword>
<dbReference type="OrthoDB" id="9809851at2"/>
<evidence type="ECO:0000256" key="8">
    <source>
        <dbReference type="ARBA" id="ARBA00022881"/>
    </source>
</evidence>
<dbReference type="GO" id="GO:0006281">
    <property type="term" value="P:DNA repair"/>
    <property type="evidence" value="ECO:0007669"/>
    <property type="project" value="UniProtKB-KW"/>
</dbReference>
<dbReference type="GO" id="GO:0016887">
    <property type="term" value="F:ATP hydrolysis activity"/>
    <property type="evidence" value="ECO:0007669"/>
    <property type="project" value="InterPro"/>
</dbReference>
<evidence type="ECO:0000256" key="1">
    <source>
        <dbReference type="ARBA" id="ARBA00004496"/>
    </source>
</evidence>
<evidence type="ECO:0000256" key="10">
    <source>
        <dbReference type="ARBA" id="ARBA00023204"/>
    </source>
</evidence>
<dbReference type="PROSITE" id="PS00211">
    <property type="entry name" value="ABC_TRANSPORTER_1"/>
    <property type="match status" value="1"/>
</dbReference>
<evidence type="ECO:0000256" key="14">
    <source>
        <dbReference type="SAM" id="MobiDB-lite"/>
    </source>
</evidence>
<gene>
    <name evidence="16" type="ORF">EV188_114140</name>
</gene>
<dbReference type="Pfam" id="PF00005">
    <property type="entry name" value="ABC_tran"/>
    <property type="match status" value="1"/>
</dbReference>
<evidence type="ECO:0000256" key="11">
    <source>
        <dbReference type="ARBA" id="ARBA00038000"/>
    </source>
</evidence>
<dbReference type="Gene3D" id="3.40.50.300">
    <property type="entry name" value="P-loop containing nucleotide triphosphate hydrolases"/>
    <property type="match status" value="2"/>
</dbReference>
<evidence type="ECO:0000256" key="5">
    <source>
        <dbReference type="ARBA" id="ARBA00022763"/>
    </source>
</evidence>
<name>A0A4R6UKE9_9PSEU</name>
<comment type="caution">
    <text evidence="16">The sequence shown here is derived from an EMBL/GenBank/DDBJ whole genome shotgun (WGS) entry which is preliminary data.</text>
</comment>
<dbReference type="RefSeq" id="WP_133829968.1">
    <property type="nucleotide sequence ID" value="NZ_BAABHR010000059.1"/>
</dbReference>
<keyword evidence="17" id="KW-1185">Reference proteome</keyword>
<dbReference type="PROSITE" id="PS50893">
    <property type="entry name" value="ABC_TRANSPORTER_2"/>
    <property type="match status" value="1"/>
</dbReference>
<dbReference type="InterPro" id="IPR017871">
    <property type="entry name" value="ABC_transporter-like_CS"/>
</dbReference>
<keyword evidence="7" id="KW-0067">ATP-binding</keyword>
<proteinExistence type="inferred from homology"/>
<evidence type="ECO:0000256" key="13">
    <source>
        <dbReference type="ARBA" id="ARBA00042156"/>
    </source>
</evidence>
<evidence type="ECO:0000256" key="4">
    <source>
        <dbReference type="ARBA" id="ARBA00022741"/>
    </source>
</evidence>
<organism evidence="16 17">
    <name type="scientific">Actinomycetospora succinea</name>
    <dbReference type="NCBI Taxonomy" id="663603"/>
    <lineage>
        <taxon>Bacteria</taxon>
        <taxon>Bacillati</taxon>
        <taxon>Actinomycetota</taxon>
        <taxon>Actinomycetes</taxon>
        <taxon>Pseudonocardiales</taxon>
        <taxon>Pseudonocardiaceae</taxon>
        <taxon>Actinomycetospora</taxon>
    </lineage>
</organism>
<dbReference type="InterPro" id="IPR027417">
    <property type="entry name" value="P-loop_NTPase"/>
</dbReference>
<dbReference type="Gene3D" id="1.10.8.280">
    <property type="entry name" value="ABC transporter ATPase domain-like"/>
    <property type="match status" value="1"/>
</dbReference>
<evidence type="ECO:0000256" key="7">
    <source>
        <dbReference type="ARBA" id="ARBA00022840"/>
    </source>
</evidence>
<sequence>MSTATRQADGTAAPPARDADSHDLIRVHGARENNLRDVSVELPKRRLSVFTGVSGSGKSSLVFGTIAAESQRMINETYSAFVQGFMPTLNRPDVDVLDGLTTAIVVGQERMGGDVRSTVGTATDTGAMLRILFSRLGVPHVGGPQAFSFNVASLSGAGAVTFEKGGREIKERREFSITGGMCPRCEGRGTASDFDLTALYDDSKSINEGAITIPGMSMDGWFGRILRGCGFFDPDKPIAQFTKRELNDLLYKEPVKLKIEGINLTYTGLINQIQKSFLSKDREAMQPYVRAFVDRAVVFTTCPECHGTRLSEAARSSQIDGKNIGDVCAMQISDLAAWVRGLDEPSVGPLLGSLSETLDSFVEIGLGYLSLDRPAGTLSGGEAQRTKMIRHLGSALTDVTYVFDEPTIGLHPHDIARMNDLLLRLRDKGNTVLVVEHKPETIAIADHVVDLGPGAGTAGGEIVYEGTLDGLRASGTLTGRHLDDRASLKDAVRTPTGVMEVRGADSHNLRGVDVDIPLGVLVAVTGVAGSGKSSLIHGSVAGREGVVVVDQAPIKGSRRSNPATYTGLLEPIRKAFAKANGVKPALFSANSEGACPNCNGAGVIYTDLGIMAGISTLCEVCEGKRFDASVLEYRLGGPANPKDISEVLAMPVAEAVEFFGAGDARTPAAHKILVRLADVGLGYLTLGQPLTTLSGGERQRLKLATQMADQGSVYVLDEPTTGLHLADVEQMLGLLDRLVGSGKSVIVIEHHQAVMAHADRIIDLGPGAGHDGGLVVFEGTPAELVADRSTLTGRHLAEYVGADYVGA</sequence>
<reference evidence="16 17" key="1">
    <citation type="submission" date="2019-03" db="EMBL/GenBank/DDBJ databases">
        <title>Genomic Encyclopedia of Type Strains, Phase IV (KMG-IV): sequencing the most valuable type-strain genomes for metagenomic binning, comparative biology and taxonomic classification.</title>
        <authorList>
            <person name="Goeker M."/>
        </authorList>
    </citation>
    <scope>NUCLEOTIDE SEQUENCE [LARGE SCALE GENOMIC DNA]</scope>
    <source>
        <strain evidence="16 17">DSM 45775</strain>
    </source>
</reference>
<keyword evidence="6" id="KW-0228">DNA excision</keyword>
<keyword evidence="9" id="KW-0238">DNA-binding</keyword>
<evidence type="ECO:0000256" key="2">
    <source>
        <dbReference type="ARBA" id="ARBA00022490"/>
    </source>
</evidence>
<keyword evidence="8" id="KW-0267">Excision nuclease</keyword>
<feature type="region of interest" description="Disordered" evidence="14">
    <location>
        <begin position="1"/>
        <end position="21"/>
    </location>
</feature>
<feature type="domain" description="ABC transporter" evidence="15">
    <location>
        <begin position="486"/>
        <end position="791"/>
    </location>
</feature>
<dbReference type="EMBL" id="SNYO01000014">
    <property type="protein sequence ID" value="TDQ47052.1"/>
    <property type="molecule type" value="Genomic_DNA"/>
</dbReference>
<evidence type="ECO:0000313" key="16">
    <source>
        <dbReference type="EMBL" id="TDQ47052.1"/>
    </source>
</evidence>
<dbReference type="AlphaFoldDB" id="A0A4R6UKE9"/>
<keyword evidence="5" id="KW-0227">DNA damage</keyword>
<keyword evidence="2" id="KW-0963">Cytoplasm</keyword>
<dbReference type="Proteomes" id="UP000295705">
    <property type="component" value="Unassembled WGS sequence"/>
</dbReference>
<evidence type="ECO:0000256" key="9">
    <source>
        <dbReference type="ARBA" id="ARBA00023125"/>
    </source>
</evidence>
<evidence type="ECO:0000256" key="3">
    <source>
        <dbReference type="ARBA" id="ARBA00022737"/>
    </source>
</evidence>
<evidence type="ECO:0000313" key="17">
    <source>
        <dbReference type="Proteomes" id="UP000295705"/>
    </source>
</evidence>
<dbReference type="PANTHER" id="PTHR43152:SF2">
    <property type="entry name" value="DRUG RESISTANCE ABC TRANSPORTER"/>
    <property type="match status" value="1"/>
</dbReference>
<comment type="subcellular location">
    <subcellularLocation>
        <location evidence="1">Cytoplasm</location>
    </subcellularLocation>
</comment>
<dbReference type="GO" id="GO:0005524">
    <property type="term" value="F:ATP binding"/>
    <property type="evidence" value="ECO:0007669"/>
    <property type="project" value="UniProtKB-KW"/>
</dbReference>
<evidence type="ECO:0000256" key="6">
    <source>
        <dbReference type="ARBA" id="ARBA00022769"/>
    </source>
</evidence>
<dbReference type="SUPFAM" id="SSF52540">
    <property type="entry name" value="P-loop containing nucleoside triphosphate hydrolases"/>
    <property type="match status" value="2"/>
</dbReference>